<gene>
    <name evidence="4" type="ORF">SAMN04488597_10820</name>
    <name evidence="5" type="ORF">SAMN04515654_1333</name>
</gene>
<dbReference type="Gene3D" id="3.60.21.10">
    <property type="match status" value="1"/>
</dbReference>
<dbReference type="InterPro" id="IPR050194">
    <property type="entry name" value="Glycosyltransferase_grp1"/>
</dbReference>
<evidence type="ECO:0000313" key="7">
    <source>
        <dbReference type="Proteomes" id="UP000324896"/>
    </source>
</evidence>
<keyword evidence="1" id="KW-0472">Membrane</keyword>
<proteinExistence type="predicted"/>
<evidence type="ECO:0000256" key="1">
    <source>
        <dbReference type="SAM" id="Phobius"/>
    </source>
</evidence>
<dbReference type="PANTHER" id="PTHR45947:SF3">
    <property type="entry name" value="SULFOQUINOVOSYL TRANSFERASE SQD2"/>
    <property type="match status" value="1"/>
</dbReference>
<keyword evidence="1" id="KW-1133">Transmembrane helix</keyword>
<dbReference type="Gene3D" id="3.40.50.2000">
    <property type="entry name" value="Glycogen Phosphorylase B"/>
    <property type="match status" value="2"/>
</dbReference>
<dbReference type="Pfam" id="PF13439">
    <property type="entry name" value="Glyco_transf_4"/>
    <property type="match status" value="1"/>
</dbReference>
<dbReference type="STRING" id="54121.SAMN04515653_1333"/>
<feature type="domain" description="Glycosyltransferase subfamily 4-like N-terminal" evidence="3">
    <location>
        <begin position="362"/>
        <end position="537"/>
    </location>
</feature>
<evidence type="ECO:0000313" key="5">
    <source>
        <dbReference type="EMBL" id="SDJ18780.1"/>
    </source>
</evidence>
<reference evidence="4 7" key="1">
    <citation type="submission" date="2016-10" db="EMBL/GenBank/DDBJ databases">
        <authorList>
            <person name="Varghese N."/>
            <person name="Submissions S."/>
        </authorList>
    </citation>
    <scope>NUCLEOTIDE SEQUENCE [LARGE SCALE GENOMIC DNA]</scope>
    <source>
        <strain evidence="4 7">WG10</strain>
    </source>
</reference>
<evidence type="ECO:0000259" key="3">
    <source>
        <dbReference type="Pfam" id="PF13439"/>
    </source>
</evidence>
<dbReference type="SUPFAM" id="SSF53756">
    <property type="entry name" value="UDP-Glycosyltransferase/glycogen phosphorylase"/>
    <property type="match status" value="1"/>
</dbReference>
<dbReference type="SUPFAM" id="SSF56300">
    <property type="entry name" value="Metallo-dependent phosphatases"/>
    <property type="match status" value="1"/>
</dbReference>
<dbReference type="RefSeq" id="WP_073160539.1">
    <property type="nucleotide sequence ID" value="NZ_FMYT01000008.1"/>
</dbReference>
<accession>A0A1G6MCB5</accession>
<dbReference type="InterPro" id="IPR029052">
    <property type="entry name" value="Metallo-depent_PP-like"/>
</dbReference>
<keyword evidence="4" id="KW-0808">Transferase</keyword>
<dbReference type="EMBL" id="FMYT01000008">
    <property type="protein sequence ID" value="SDC53100.1"/>
    <property type="molecule type" value="Genomic_DNA"/>
</dbReference>
<dbReference type="AlphaFoldDB" id="A0A1G6MCB5"/>
<feature type="transmembrane region" description="Helical" evidence="1">
    <location>
        <begin position="301"/>
        <end position="323"/>
    </location>
</feature>
<dbReference type="Proteomes" id="UP000324896">
    <property type="component" value="Unassembled WGS sequence"/>
</dbReference>
<evidence type="ECO:0000259" key="2">
    <source>
        <dbReference type="Pfam" id="PF00534"/>
    </source>
</evidence>
<feature type="domain" description="Glycosyl transferase family 1" evidence="2">
    <location>
        <begin position="547"/>
        <end position="712"/>
    </location>
</feature>
<dbReference type="OrthoDB" id="9802525at2"/>
<keyword evidence="1" id="KW-0812">Transmembrane</keyword>
<evidence type="ECO:0000313" key="4">
    <source>
        <dbReference type="EMBL" id="SDC53100.1"/>
    </source>
</evidence>
<dbReference type="InterPro" id="IPR028098">
    <property type="entry name" value="Glyco_trans_4-like_N"/>
</dbReference>
<dbReference type="PANTHER" id="PTHR45947">
    <property type="entry name" value="SULFOQUINOVOSYL TRANSFERASE SQD2"/>
    <property type="match status" value="1"/>
</dbReference>
<organism evidence="4 7">
    <name type="scientific">Halanaerobium congolense</name>
    <dbReference type="NCBI Taxonomy" id="54121"/>
    <lineage>
        <taxon>Bacteria</taxon>
        <taxon>Bacillati</taxon>
        <taxon>Bacillota</taxon>
        <taxon>Clostridia</taxon>
        <taxon>Halanaerobiales</taxon>
        <taxon>Halanaerobiaceae</taxon>
        <taxon>Halanaerobium</taxon>
    </lineage>
</organism>
<dbReference type="GO" id="GO:0016757">
    <property type="term" value="F:glycosyltransferase activity"/>
    <property type="evidence" value="ECO:0007669"/>
    <property type="project" value="InterPro"/>
</dbReference>
<dbReference type="Pfam" id="PF00534">
    <property type="entry name" value="Glycos_transf_1"/>
    <property type="match status" value="1"/>
</dbReference>
<feature type="transmembrane region" description="Helical" evidence="1">
    <location>
        <begin position="7"/>
        <end position="25"/>
    </location>
</feature>
<name>A0A1G6MCB5_9FIRM</name>
<evidence type="ECO:0000313" key="6">
    <source>
        <dbReference type="Proteomes" id="UP000198945"/>
    </source>
</evidence>
<dbReference type="Proteomes" id="UP000198945">
    <property type="component" value="Unassembled WGS sequence"/>
</dbReference>
<sequence>MKNKSEIYLTISIIIILVLITYKIYAPYTIQDFNAVNVKNMDIIKEKIQSDSYNFAVVGNIKNSIAIFDNRILEKINQADVDFIVSTGNNLRDGDESKYRGFYRTLEKMEIPFLTAIGRREIKDGGNENFYKYFGPFYYSFQIDDSYFIFLDTTENTNLNWQQQWLKNELEEAKGYQKKFIIMNKAPLKVDTEYLIDDSIKYISNQQLRNYYQEIFTKYNIDAVFSSNIEIFHQEEIKGVDYYISGGAGGELIFDSDKSFYHYLLVNVNDDGIKVKVERLENNPGLPSKLLVNIWVALQSFFYANYINILLVLFIALTVFYIFHKEINKEVNYYRDFAYAENEYKNKNLKIAMFTNNYFPVIGGVPISIQRLAKALRKKGHEVKIFAPEYKNKIQNEDEKNIIRCNSIYYYEEAGLEFPVTNIYSPQIKKDFQAEDFDLVHAHHPFWLGNKGRKLAEEFNLPLAFTYHTRLEKYAHYVPNILFIRKFFANRLSHFLIRNFANKTDAVFAPTESTKEYLRNVGVSRYIKVMPTGIDFEYYNCDENKIKELRKELIGKSEHLLISVSRLSKEKNLYFLLDGINRLKETSELDFKLIIIGSGSEKENIMQFIKDNSLENYIELIGAVDFREMAKYYLASDLFVFASTTETQGMVLLEAMAAKNPVVAVKSSGIDDVIEEASNGYKTEEEIDKWSSRIKELLNDRKKYEEFSQNAFETAKNYSIEKMAEEAEELYYKIMQLKKYHND</sequence>
<dbReference type="InterPro" id="IPR001296">
    <property type="entry name" value="Glyco_trans_1"/>
</dbReference>
<protein>
    <submittedName>
        <fullName evidence="4">Glycosyltransferase involved in cell wall bisynthesis</fullName>
    </submittedName>
</protein>
<dbReference type="EMBL" id="FNEH01000033">
    <property type="protein sequence ID" value="SDJ18780.1"/>
    <property type="molecule type" value="Genomic_DNA"/>
</dbReference>
<reference evidence="5 6" key="2">
    <citation type="submission" date="2016-10" db="EMBL/GenBank/DDBJ databases">
        <authorList>
            <person name="de Groot N.N."/>
        </authorList>
    </citation>
    <scope>NUCLEOTIDE SEQUENCE [LARGE SCALE GENOMIC DNA]</scope>
    <source>
        <strain evidence="5 6">WG7</strain>
    </source>
</reference>